<keyword evidence="6" id="KW-0325">Glycoprotein</keyword>
<dbReference type="Proteomes" id="UP000184188">
    <property type="component" value="Unassembled WGS sequence"/>
</dbReference>
<evidence type="ECO:0000256" key="6">
    <source>
        <dbReference type="ARBA" id="ARBA00023180"/>
    </source>
</evidence>
<accession>A0A1L9S6I4</accession>
<evidence type="ECO:0000256" key="9">
    <source>
        <dbReference type="ARBA" id="ARBA00048317"/>
    </source>
</evidence>
<dbReference type="AlphaFoldDB" id="A0A1L9S6I4"/>
<evidence type="ECO:0000256" key="2">
    <source>
        <dbReference type="ARBA" id="ARBA00022676"/>
    </source>
</evidence>
<evidence type="ECO:0000256" key="3">
    <source>
        <dbReference type="ARBA" id="ARBA00022679"/>
    </source>
</evidence>
<dbReference type="RefSeq" id="XP_022577304.1">
    <property type="nucleotide sequence ID" value="XM_022721445.1"/>
</dbReference>
<comment type="catalytic activity">
    <reaction evidence="9">
        <text>L-seryl-[protein] + UDP-N-acetyl-alpha-D-glucosamine = 3-O-(N-acetyl-beta-D-glucosaminyl)-L-seryl-[protein] + UDP + H(+)</text>
        <dbReference type="Rhea" id="RHEA:48904"/>
        <dbReference type="Rhea" id="RHEA-COMP:9863"/>
        <dbReference type="Rhea" id="RHEA-COMP:12251"/>
        <dbReference type="ChEBI" id="CHEBI:15378"/>
        <dbReference type="ChEBI" id="CHEBI:29999"/>
        <dbReference type="ChEBI" id="CHEBI:57705"/>
        <dbReference type="ChEBI" id="CHEBI:58223"/>
        <dbReference type="ChEBI" id="CHEBI:90838"/>
        <dbReference type="EC" id="2.4.1.255"/>
    </reaction>
</comment>
<evidence type="ECO:0000256" key="8">
    <source>
        <dbReference type="ARBA" id="ARBA00042574"/>
    </source>
</evidence>
<dbReference type="GO" id="GO:0005788">
    <property type="term" value="C:endoplasmic reticulum lumen"/>
    <property type="evidence" value="ECO:0007669"/>
    <property type="project" value="TreeGrafter"/>
</dbReference>
<dbReference type="PANTHER" id="PTHR20961:SF148">
    <property type="entry name" value="EGF DOMAIN-SPECIFIC O-LINKED N-ACETYLGLUCOSAMINE TRANSFERASE"/>
    <property type="match status" value="1"/>
</dbReference>
<feature type="domain" description="Glycosyltransferase 61 catalytic" evidence="11">
    <location>
        <begin position="316"/>
        <end position="399"/>
    </location>
</feature>
<comment type="catalytic activity">
    <reaction evidence="10">
        <text>L-threonyl-[protein] + UDP-N-acetyl-alpha-D-glucosamine = 3-O-(N-acetyl-beta-D-glucosaminyl)-L-threonyl-[protein] + UDP + H(+)</text>
        <dbReference type="Rhea" id="RHEA:48908"/>
        <dbReference type="Rhea" id="RHEA-COMP:11060"/>
        <dbReference type="Rhea" id="RHEA-COMP:12252"/>
        <dbReference type="ChEBI" id="CHEBI:15378"/>
        <dbReference type="ChEBI" id="CHEBI:30013"/>
        <dbReference type="ChEBI" id="CHEBI:57705"/>
        <dbReference type="ChEBI" id="CHEBI:58223"/>
        <dbReference type="ChEBI" id="CHEBI:90840"/>
        <dbReference type="EC" id="2.4.1.255"/>
    </reaction>
</comment>
<name>A0A1L9S6I4_9EURO</name>
<keyword evidence="4" id="KW-0732">Signal</keyword>
<evidence type="ECO:0000256" key="10">
    <source>
        <dbReference type="ARBA" id="ARBA00049432"/>
    </source>
</evidence>
<proteinExistence type="predicted"/>
<dbReference type="OrthoDB" id="529273at2759"/>
<evidence type="ECO:0000256" key="4">
    <source>
        <dbReference type="ARBA" id="ARBA00022729"/>
    </source>
</evidence>
<sequence length="478" mass="53234">MLHPLHRRLVLITAASLVLLLVWLLVSLDSQTTSSIISSYLPRLGQIDPAGLAEYALVPEASTFCPPRYGLPYLDGLRDQATEYCTAESPATVTCFHSRTASDNHVDSFCLARAARLDPSRRRFRVGCRLAETPKTTTTGLSIPAYGSLRSYWYDTGPGVILRKYVELVGDGDGDTTDSDDRDPRFTILIKREGALNPWHCLMEMLSMTLSLDVLRLSSLYTLEDLNRTQVVILDNKQDGPYYELWSLMARRPIRRLEDIVAIGDTDSENLIVPLPGASNPIWQGDWEIHPCRDSPLLRVFAGRIRAFYGLDAPAAADPNKQITVTYIDRNESRRLVGSDAYLQDIRQAFPDVLVQAVDFAAIPFREQVRIASTTDILLGVHGAGLTHGLFMDAGSVMVEILPPDFNHKGFRNFAGLLGHAYYSVHASSSQAPDGDNVVSRDDWHQKDVILSKDRFMELIDVAVKSLYNKGSHNLDVN</sequence>
<keyword evidence="3" id="KW-0808">Transferase</keyword>
<reference evidence="13" key="1">
    <citation type="journal article" date="2017" name="Genome Biol.">
        <title>Comparative genomics reveals high biological diversity and specific adaptations in the industrially and medically important fungal genus Aspergillus.</title>
        <authorList>
            <person name="de Vries R.P."/>
            <person name="Riley R."/>
            <person name="Wiebenga A."/>
            <person name="Aguilar-Osorio G."/>
            <person name="Amillis S."/>
            <person name="Uchima C.A."/>
            <person name="Anderluh G."/>
            <person name="Asadollahi M."/>
            <person name="Askin M."/>
            <person name="Barry K."/>
            <person name="Battaglia E."/>
            <person name="Bayram O."/>
            <person name="Benocci T."/>
            <person name="Braus-Stromeyer S.A."/>
            <person name="Caldana C."/>
            <person name="Canovas D."/>
            <person name="Cerqueira G.C."/>
            <person name="Chen F."/>
            <person name="Chen W."/>
            <person name="Choi C."/>
            <person name="Clum A."/>
            <person name="Dos Santos R.A."/>
            <person name="Damasio A.R."/>
            <person name="Diallinas G."/>
            <person name="Emri T."/>
            <person name="Fekete E."/>
            <person name="Flipphi M."/>
            <person name="Freyberg S."/>
            <person name="Gallo A."/>
            <person name="Gournas C."/>
            <person name="Habgood R."/>
            <person name="Hainaut M."/>
            <person name="Harispe M.L."/>
            <person name="Henrissat B."/>
            <person name="Hilden K.S."/>
            <person name="Hope R."/>
            <person name="Hossain A."/>
            <person name="Karabika E."/>
            <person name="Karaffa L."/>
            <person name="Karanyi Z."/>
            <person name="Krasevec N."/>
            <person name="Kuo A."/>
            <person name="Kusch H."/>
            <person name="LaButti K."/>
            <person name="Lagendijk E.L."/>
            <person name="Lapidus A."/>
            <person name="Levasseur A."/>
            <person name="Lindquist E."/>
            <person name="Lipzen A."/>
            <person name="Logrieco A.F."/>
            <person name="MacCabe A."/>
            <person name="Maekelae M.R."/>
            <person name="Malavazi I."/>
            <person name="Melin P."/>
            <person name="Meyer V."/>
            <person name="Mielnichuk N."/>
            <person name="Miskei M."/>
            <person name="Molnar A.P."/>
            <person name="Mule G."/>
            <person name="Ngan C.Y."/>
            <person name="Orejas M."/>
            <person name="Orosz E."/>
            <person name="Ouedraogo J.P."/>
            <person name="Overkamp K.M."/>
            <person name="Park H.-S."/>
            <person name="Perrone G."/>
            <person name="Piumi F."/>
            <person name="Punt P.J."/>
            <person name="Ram A.F."/>
            <person name="Ramon A."/>
            <person name="Rauscher S."/>
            <person name="Record E."/>
            <person name="Riano-Pachon D.M."/>
            <person name="Robert V."/>
            <person name="Roehrig J."/>
            <person name="Ruller R."/>
            <person name="Salamov A."/>
            <person name="Salih N.S."/>
            <person name="Samson R.A."/>
            <person name="Sandor E."/>
            <person name="Sanguinetti M."/>
            <person name="Schuetze T."/>
            <person name="Sepcic K."/>
            <person name="Shelest E."/>
            <person name="Sherlock G."/>
            <person name="Sophianopoulou V."/>
            <person name="Squina F.M."/>
            <person name="Sun H."/>
            <person name="Susca A."/>
            <person name="Todd R.B."/>
            <person name="Tsang A."/>
            <person name="Unkles S.E."/>
            <person name="van de Wiele N."/>
            <person name="van Rossen-Uffink D."/>
            <person name="Oliveira J.V."/>
            <person name="Vesth T.C."/>
            <person name="Visser J."/>
            <person name="Yu J.-H."/>
            <person name="Zhou M."/>
            <person name="Andersen M.R."/>
            <person name="Archer D.B."/>
            <person name="Baker S.E."/>
            <person name="Benoit I."/>
            <person name="Brakhage A.A."/>
            <person name="Braus G.H."/>
            <person name="Fischer R."/>
            <person name="Frisvad J.C."/>
            <person name="Goldman G.H."/>
            <person name="Houbraken J."/>
            <person name="Oakley B."/>
            <person name="Pocsi I."/>
            <person name="Scazzocchio C."/>
            <person name="Seiboth B."/>
            <person name="vanKuyk P.A."/>
            <person name="Wortman J."/>
            <person name="Dyer P.S."/>
            <person name="Grigoriev I.V."/>
        </authorList>
    </citation>
    <scope>NUCLEOTIDE SEQUENCE [LARGE SCALE GENOMIC DNA]</scope>
    <source>
        <strain evidence="13">CBS 506.65</strain>
    </source>
</reference>
<dbReference type="VEuPathDB" id="FungiDB:ASPZODRAFT_1258465"/>
<dbReference type="EC" id="2.4.1.255" evidence="1"/>
<dbReference type="Pfam" id="PF04577">
    <property type="entry name" value="Glyco_transf_61"/>
    <property type="match status" value="1"/>
</dbReference>
<organism evidence="12 13">
    <name type="scientific">Penicilliopsis zonata CBS 506.65</name>
    <dbReference type="NCBI Taxonomy" id="1073090"/>
    <lineage>
        <taxon>Eukaryota</taxon>
        <taxon>Fungi</taxon>
        <taxon>Dikarya</taxon>
        <taxon>Ascomycota</taxon>
        <taxon>Pezizomycotina</taxon>
        <taxon>Eurotiomycetes</taxon>
        <taxon>Eurotiomycetidae</taxon>
        <taxon>Eurotiales</taxon>
        <taxon>Aspergillaceae</taxon>
        <taxon>Penicilliopsis</taxon>
    </lineage>
</organism>
<dbReference type="PANTHER" id="PTHR20961">
    <property type="entry name" value="GLYCOSYLTRANSFERASE"/>
    <property type="match status" value="1"/>
</dbReference>
<dbReference type="STRING" id="1073090.A0A1L9S6I4"/>
<evidence type="ECO:0000259" key="11">
    <source>
        <dbReference type="Pfam" id="PF04577"/>
    </source>
</evidence>
<dbReference type="InterPro" id="IPR007657">
    <property type="entry name" value="Glycosyltransferase_61"/>
</dbReference>
<protein>
    <recommendedName>
        <fullName evidence="7">EGF domain-specific O-linked N-acetylglucosamine transferase</fullName>
        <ecNumber evidence="1">2.4.1.255</ecNumber>
    </recommendedName>
    <alternativeName>
        <fullName evidence="8">Extracellular O-linked N-acetylglucosamine transferase</fullName>
    </alternativeName>
</protein>
<dbReference type="GeneID" id="34607910"/>
<keyword evidence="2" id="KW-0328">Glycosyltransferase</keyword>
<keyword evidence="13" id="KW-1185">Reference proteome</keyword>
<gene>
    <name evidence="12" type="ORF">ASPZODRAFT_1258465</name>
</gene>
<keyword evidence="5" id="KW-0256">Endoplasmic reticulum</keyword>
<evidence type="ECO:0000256" key="5">
    <source>
        <dbReference type="ARBA" id="ARBA00022824"/>
    </source>
</evidence>
<evidence type="ECO:0000313" key="12">
    <source>
        <dbReference type="EMBL" id="OJJ42794.1"/>
    </source>
</evidence>
<evidence type="ECO:0000313" key="13">
    <source>
        <dbReference type="Proteomes" id="UP000184188"/>
    </source>
</evidence>
<evidence type="ECO:0000256" key="7">
    <source>
        <dbReference type="ARBA" id="ARBA00040944"/>
    </source>
</evidence>
<dbReference type="GO" id="GO:0097363">
    <property type="term" value="F:protein O-acetylglucosaminyltransferase activity"/>
    <property type="evidence" value="ECO:0007669"/>
    <property type="project" value="UniProtKB-EC"/>
</dbReference>
<evidence type="ECO:0000256" key="1">
    <source>
        <dbReference type="ARBA" id="ARBA00011970"/>
    </source>
</evidence>
<dbReference type="EMBL" id="KV878356">
    <property type="protein sequence ID" value="OJJ42794.1"/>
    <property type="molecule type" value="Genomic_DNA"/>
</dbReference>
<dbReference type="InterPro" id="IPR049625">
    <property type="entry name" value="Glyco_transf_61_cat"/>
</dbReference>